<dbReference type="EMBL" id="CP060828">
    <property type="protein sequence ID" value="QNP75869.1"/>
    <property type="molecule type" value="Genomic_DNA"/>
</dbReference>
<organism evidence="1 2">
    <name type="scientific">Streptomyces roseirectus</name>
    <dbReference type="NCBI Taxonomy" id="2768066"/>
    <lineage>
        <taxon>Bacteria</taxon>
        <taxon>Bacillati</taxon>
        <taxon>Actinomycetota</taxon>
        <taxon>Actinomycetes</taxon>
        <taxon>Kitasatosporales</taxon>
        <taxon>Streptomycetaceae</taxon>
        <taxon>Streptomyces</taxon>
    </lineage>
</organism>
<dbReference type="KEGG" id="sroi:IAG44_20265"/>
<evidence type="ECO:0000313" key="2">
    <source>
        <dbReference type="Proteomes" id="UP000516052"/>
    </source>
</evidence>
<proteinExistence type="predicted"/>
<dbReference type="Proteomes" id="UP000516052">
    <property type="component" value="Chromosome"/>
</dbReference>
<dbReference type="AlphaFoldDB" id="A0A7H0ISV3"/>
<accession>A0A7H0ISV3</accession>
<protein>
    <submittedName>
        <fullName evidence="1">Transcriptional regulator</fullName>
    </submittedName>
</protein>
<evidence type="ECO:0000313" key="1">
    <source>
        <dbReference type="EMBL" id="QNP75869.1"/>
    </source>
</evidence>
<keyword evidence="2" id="KW-1185">Reference proteome</keyword>
<gene>
    <name evidence="1" type="ORF">IAG44_20265</name>
</gene>
<name>A0A7H0ISV3_9ACTN</name>
<sequence>MGCKSGISSPDPTIANRLAGQLSALLPGVAAVDVRLQDPRTPWPHLRFTAVDERQQAVHVPRAKALTIARWLIRSFPQAGWATQPMRFDLRTAVLSGRDAR</sequence>
<reference evidence="1 2" key="1">
    <citation type="submission" date="2020-08" db="EMBL/GenBank/DDBJ databases">
        <title>A novel species.</title>
        <authorList>
            <person name="Gao J."/>
        </authorList>
    </citation>
    <scope>NUCLEOTIDE SEQUENCE [LARGE SCALE GENOMIC DNA]</scope>
    <source>
        <strain evidence="1 2">CRXT-G-22</strain>
    </source>
</reference>